<evidence type="ECO:0000256" key="5">
    <source>
        <dbReference type="SAM" id="Phobius"/>
    </source>
</evidence>
<feature type="domain" description="HemY N-terminal" evidence="6">
    <location>
        <begin position="26"/>
        <end position="132"/>
    </location>
</feature>
<dbReference type="Pfam" id="PF07219">
    <property type="entry name" value="HemY_N"/>
    <property type="match status" value="1"/>
</dbReference>
<evidence type="ECO:0000256" key="4">
    <source>
        <dbReference type="ARBA" id="ARBA00023136"/>
    </source>
</evidence>
<organism evidence="7 8">
    <name type="scientific">Rhodoblastus sphagnicola</name>
    <dbReference type="NCBI Taxonomy" id="333368"/>
    <lineage>
        <taxon>Bacteria</taxon>
        <taxon>Pseudomonadati</taxon>
        <taxon>Pseudomonadota</taxon>
        <taxon>Alphaproteobacteria</taxon>
        <taxon>Hyphomicrobiales</taxon>
        <taxon>Rhodoblastaceae</taxon>
        <taxon>Rhodoblastus</taxon>
    </lineage>
</organism>
<name>A0A2S6N876_9HYPH</name>
<dbReference type="EMBL" id="NHSJ01000071">
    <property type="protein sequence ID" value="PPQ30822.1"/>
    <property type="molecule type" value="Genomic_DNA"/>
</dbReference>
<proteinExistence type="predicted"/>
<feature type="non-terminal residue" evidence="7">
    <location>
        <position position="326"/>
    </location>
</feature>
<dbReference type="GO" id="GO:0016020">
    <property type="term" value="C:membrane"/>
    <property type="evidence" value="ECO:0007669"/>
    <property type="project" value="UniProtKB-SubCell"/>
</dbReference>
<reference evidence="7 8" key="1">
    <citation type="journal article" date="2018" name="Arch. Microbiol.">
        <title>New insights into the metabolic potential of the phototrophic purple bacterium Rhodopila globiformis DSM 161(T) from its draft genome sequence and evidence for a vanadium-dependent nitrogenase.</title>
        <authorList>
            <person name="Imhoff J.F."/>
            <person name="Rahn T."/>
            <person name="Kunzel S."/>
            <person name="Neulinger S.C."/>
        </authorList>
    </citation>
    <scope>NUCLEOTIDE SEQUENCE [LARGE SCALE GENOMIC DNA]</scope>
    <source>
        <strain evidence="7 8">DSM 16996</strain>
    </source>
</reference>
<dbReference type="SUPFAM" id="SSF48452">
    <property type="entry name" value="TPR-like"/>
    <property type="match status" value="1"/>
</dbReference>
<comment type="caution">
    <text evidence="7">The sequence shown here is derived from an EMBL/GenBank/DDBJ whole genome shotgun (WGS) entry which is preliminary data.</text>
</comment>
<evidence type="ECO:0000259" key="6">
    <source>
        <dbReference type="Pfam" id="PF07219"/>
    </source>
</evidence>
<accession>A0A2S6N876</accession>
<sequence length="326" mass="35142">MIKTLIFLALIAAAAWGLGILIETPGSLAVEWFGYHIDTSPLVGCAFVLAAAVALGLLWSLIRFLFNIPSLLALARRARGRERGIEALSRGIVAAGAGDLQQAKRASAEAKRHLPSEPLTLLLEAQTAQLAGDRAKAEEAFRLMTARADTKLLGLRGLHAESLRRGDQEAAHALALQAQGARALSWTGQAVFDRYTATKDWEAAHQCVTQNIRAKIVDAETARRQKAVLDTAMAMDIEQTDPARAIKLLRAALQKEPTLVPAAALLGRLLSRKGDLRAASKMIETVYARAGSVCSMSIAMAVSSTAFWRRAVSASTILARMFWVTH</sequence>
<comment type="subcellular location">
    <subcellularLocation>
        <location evidence="1">Membrane</location>
    </subcellularLocation>
</comment>
<dbReference type="Proteomes" id="UP000239089">
    <property type="component" value="Unassembled WGS sequence"/>
</dbReference>
<evidence type="ECO:0000256" key="3">
    <source>
        <dbReference type="ARBA" id="ARBA00022989"/>
    </source>
</evidence>
<dbReference type="RefSeq" id="WP_275112812.1">
    <property type="nucleotide sequence ID" value="NZ_NHSJ01000071.1"/>
</dbReference>
<keyword evidence="3 5" id="KW-1133">Transmembrane helix</keyword>
<keyword evidence="2 5" id="KW-0812">Transmembrane</keyword>
<dbReference type="AlphaFoldDB" id="A0A2S6N876"/>
<feature type="transmembrane region" description="Helical" evidence="5">
    <location>
        <begin position="286"/>
        <end position="308"/>
    </location>
</feature>
<dbReference type="Pfam" id="PF14559">
    <property type="entry name" value="TPR_19"/>
    <property type="match status" value="1"/>
</dbReference>
<evidence type="ECO:0000313" key="8">
    <source>
        <dbReference type="Proteomes" id="UP000239089"/>
    </source>
</evidence>
<evidence type="ECO:0000313" key="7">
    <source>
        <dbReference type="EMBL" id="PPQ30822.1"/>
    </source>
</evidence>
<keyword evidence="8" id="KW-1185">Reference proteome</keyword>
<evidence type="ECO:0000256" key="1">
    <source>
        <dbReference type="ARBA" id="ARBA00004370"/>
    </source>
</evidence>
<dbReference type="Gene3D" id="1.25.40.10">
    <property type="entry name" value="Tetratricopeptide repeat domain"/>
    <property type="match status" value="1"/>
</dbReference>
<evidence type="ECO:0000256" key="2">
    <source>
        <dbReference type="ARBA" id="ARBA00022692"/>
    </source>
</evidence>
<protein>
    <recommendedName>
        <fullName evidence="6">HemY N-terminal domain-containing protein</fullName>
    </recommendedName>
</protein>
<keyword evidence="4 5" id="KW-0472">Membrane</keyword>
<gene>
    <name evidence="7" type="ORF">CCR94_11185</name>
</gene>
<feature type="transmembrane region" description="Helical" evidence="5">
    <location>
        <begin position="41"/>
        <end position="66"/>
    </location>
</feature>
<dbReference type="InterPro" id="IPR010817">
    <property type="entry name" value="HemY_N"/>
</dbReference>
<dbReference type="InterPro" id="IPR011990">
    <property type="entry name" value="TPR-like_helical_dom_sf"/>
</dbReference>